<dbReference type="InterPro" id="IPR029787">
    <property type="entry name" value="Nucleotide_cyclase"/>
</dbReference>
<dbReference type="Pfam" id="PF00211">
    <property type="entry name" value="Guanylate_cyc"/>
    <property type="match status" value="1"/>
</dbReference>
<evidence type="ECO:0000313" key="14">
    <source>
        <dbReference type="Proteomes" id="UP000887574"/>
    </source>
</evidence>
<dbReference type="EC" id="4.6.1.1" evidence="4"/>
<comment type="subcellular location">
    <subcellularLocation>
        <location evidence="3">Membrane</location>
        <topology evidence="3">Multi-pass membrane protein</topology>
    </subcellularLocation>
</comment>
<keyword evidence="11" id="KW-0472">Membrane</keyword>
<feature type="domain" description="Guanylate cyclase" evidence="13">
    <location>
        <begin position="1"/>
        <end position="47"/>
    </location>
</feature>
<reference evidence="15" key="1">
    <citation type="submission" date="2022-11" db="UniProtKB">
        <authorList>
            <consortium name="WormBaseParasite"/>
        </authorList>
    </citation>
    <scope>IDENTIFICATION</scope>
</reference>
<evidence type="ECO:0000256" key="5">
    <source>
        <dbReference type="ARBA" id="ARBA00022692"/>
    </source>
</evidence>
<dbReference type="GO" id="GO:0007189">
    <property type="term" value="P:adenylate cyclase-activating G protein-coupled receptor signaling pathway"/>
    <property type="evidence" value="ECO:0007669"/>
    <property type="project" value="TreeGrafter"/>
</dbReference>
<keyword evidence="8" id="KW-0067">ATP-binding</keyword>
<organism evidence="14 15">
    <name type="scientific">Ditylenchus dipsaci</name>
    <dbReference type="NCBI Taxonomy" id="166011"/>
    <lineage>
        <taxon>Eukaryota</taxon>
        <taxon>Metazoa</taxon>
        <taxon>Ecdysozoa</taxon>
        <taxon>Nematoda</taxon>
        <taxon>Chromadorea</taxon>
        <taxon>Rhabditida</taxon>
        <taxon>Tylenchina</taxon>
        <taxon>Tylenchomorpha</taxon>
        <taxon>Sphaerularioidea</taxon>
        <taxon>Anguinidae</taxon>
        <taxon>Anguininae</taxon>
        <taxon>Ditylenchus</taxon>
    </lineage>
</organism>
<sequence>MDSSGIAGRIQVTEETKQILEKEGFDFECRGEIDVKGKGLMTTYLLRKEGEEYSCPVINNTTAEEPIKSMNGDIH</sequence>
<comment type="catalytic activity">
    <reaction evidence="2">
        <text>ATP = 3',5'-cyclic AMP + diphosphate</text>
        <dbReference type="Rhea" id="RHEA:15389"/>
        <dbReference type="ChEBI" id="CHEBI:30616"/>
        <dbReference type="ChEBI" id="CHEBI:33019"/>
        <dbReference type="ChEBI" id="CHEBI:58165"/>
        <dbReference type="EC" id="4.6.1.1"/>
    </reaction>
</comment>
<evidence type="ECO:0000256" key="7">
    <source>
        <dbReference type="ARBA" id="ARBA00022741"/>
    </source>
</evidence>
<keyword evidence="10" id="KW-1133">Transmembrane helix</keyword>
<evidence type="ECO:0000256" key="11">
    <source>
        <dbReference type="ARBA" id="ARBA00023136"/>
    </source>
</evidence>
<dbReference type="SUPFAM" id="SSF55073">
    <property type="entry name" value="Nucleotide cyclase"/>
    <property type="match status" value="1"/>
</dbReference>
<evidence type="ECO:0000256" key="6">
    <source>
        <dbReference type="ARBA" id="ARBA00022723"/>
    </source>
</evidence>
<keyword evidence="12" id="KW-0456">Lyase</keyword>
<evidence type="ECO:0000256" key="4">
    <source>
        <dbReference type="ARBA" id="ARBA00012201"/>
    </source>
</evidence>
<dbReference type="Gene3D" id="3.30.70.1230">
    <property type="entry name" value="Nucleotide cyclase"/>
    <property type="match status" value="1"/>
</dbReference>
<evidence type="ECO:0000256" key="9">
    <source>
        <dbReference type="ARBA" id="ARBA00022842"/>
    </source>
</evidence>
<dbReference type="AlphaFoldDB" id="A0A915ERY6"/>
<keyword evidence="7" id="KW-0547">Nucleotide-binding</keyword>
<evidence type="ECO:0000259" key="13">
    <source>
        <dbReference type="Pfam" id="PF00211"/>
    </source>
</evidence>
<name>A0A915ERY6_9BILA</name>
<evidence type="ECO:0000256" key="3">
    <source>
        <dbReference type="ARBA" id="ARBA00004141"/>
    </source>
</evidence>
<dbReference type="WBParaSite" id="jg9155">
    <property type="protein sequence ID" value="jg9155"/>
    <property type="gene ID" value="jg9155"/>
</dbReference>
<dbReference type="GO" id="GO:0046872">
    <property type="term" value="F:metal ion binding"/>
    <property type="evidence" value="ECO:0007669"/>
    <property type="project" value="UniProtKB-KW"/>
</dbReference>
<evidence type="ECO:0000256" key="8">
    <source>
        <dbReference type="ARBA" id="ARBA00022840"/>
    </source>
</evidence>
<keyword evidence="5" id="KW-0812">Transmembrane</keyword>
<proteinExistence type="predicted"/>
<dbReference type="GO" id="GO:0005524">
    <property type="term" value="F:ATP binding"/>
    <property type="evidence" value="ECO:0007669"/>
    <property type="project" value="UniProtKB-KW"/>
</dbReference>
<comment type="catalytic activity">
    <reaction evidence="1">
        <text>GTP = 3',5'-cyclic GMP + diphosphate</text>
        <dbReference type="Rhea" id="RHEA:13665"/>
        <dbReference type="ChEBI" id="CHEBI:33019"/>
        <dbReference type="ChEBI" id="CHEBI:37565"/>
        <dbReference type="ChEBI" id="CHEBI:57746"/>
        <dbReference type="EC" id="4.6.1.2"/>
    </reaction>
</comment>
<keyword evidence="14" id="KW-1185">Reference proteome</keyword>
<protein>
    <recommendedName>
        <fullName evidence="4">adenylate cyclase</fullName>
        <ecNumber evidence="4">4.6.1.1</ecNumber>
    </recommendedName>
</protein>
<dbReference type="PANTHER" id="PTHR45627">
    <property type="entry name" value="ADENYLATE CYCLASE TYPE 1"/>
    <property type="match status" value="1"/>
</dbReference>
<dbReference type="InterPro" id="IPR001054">
    <property type="entry name" value="A/G_cyclase"/>
</dbReference>
<dbReference type="GO" id="GO:0035556">
    <property type="term" value="P:intracellular signal transduction"/>
    <property type="evidence" value="ECO:0007669"/>
    <property type="project" value="InterPro"/>
</dbReference>
<dbReference type="GO" id="GO:0005886">
    <property type="term" value="C:plasma membrane"/>
    <property type="evidence" value="ECO:0007669"/>
    <property type="project" value="TreeGrafter"/>
</dbReference>
<accession>A0A915ERY6</accession>
<keyword evidence="9" id="KW-0460">Magnesium</keyword>
<dbReference type="GO" id="GO:0004383">
    <property type="term" value="F:guanylate cyclase activity"/>
    <property type="evidence" value="ECO:0007669"/>
    <property type="project" value="UniProtKB-EC"/>
</dbReference>
<evidence type="ECO:0000313" key="15">
    <source>
        <dbReference type="WBParaSite" id="jg9155"/>
    </source>
</evidence>
<evidence type="ECO:0000256" key="10">
    <source>
        <dbReference type="ARBA" id="ARBA00022989"/>
    </source>
</evidence>
<dbReference type="Proteomes" id="UP000887574">
    <property type="component" value="Unplaced"/>
</dbReference>
<evidence type="ECO:0000256" key="12">
    <source>
        <dbReference type="ARBA" id="ARBA00023239"/>
    </source>
</evidence>
<evidence type="ECO:0000256" key="1">
    <source>
        <dbReference type="ARBA" id="ARBA00001436"/>
    </source>
</evidence>
<dbReference type="PANTHER" id="PTHR45627:SF16">
    <property type="entry name" value="ADENYLATE CYCLASE"/>
    <property type="match status" value="1"/>
</dbReference>
<dbReference type="GO" id="GO:0004016">
    <property type="term" value="F:adenylate cyclase activity"/>
    <property type="evidence" value="ECO:0007669"/>
    <property type="project" value="UniProtKB-EC"/>
</dbReference>
<keyword evidence="6" id="KW-0479">Metal-binding</keyword>
<evidence type="ECO:0000256" key="2">
    <source>
        <dbReference type="ARBA" id="ARBA00001593"/>
    </source>
</evidence>